<dbReference type="AlphaFoldDB" id="A0A9W9HTJ7"/>
<dbReference type="EMBL" id="JAPQKO010000006">
    <property type="protein sequence ID" value="KAJ5156069.1"/>
    <property type="molecule type" value="Genomic_DNA"/>
</dbReference>
<protein>
    <submittedName>
        <fullName evidence="2">Uncharacterized protein</fullName>
    </submittedName>
</protein>
<comment type="caution">
    <text evidence="2">The sequence shown here is derived from an EMBL/GenBank/DDBJ whole genome shotgun (WGS) entry which is preliminary data.</text>
</comment>
<name>A0A9W9HTJ7_9EURO</name>
<evidence type="ECO:0000313" key="3">
    <source>
        <dbReference type="Proteomes" id="UP001146351"/>
    </source>
</evidence>
<feature type="compositionally biased region" description="Low complexity" evidence="1">
    <location>
        <begin position="236"/>
        <end position="245"/>
    </location>
</feature>
<feature type="region of interest" description="Disordered" evidence="1">
    <location>
        <begin position="236"/>
        <end position="357"/>
    </location>
</feature>
<reference evidence="2" key="1">
    <citation type="submission" date="2022-11" db="EMBL/GenBank/DDBJ databases">
        <authorList>
            <person name="Petersen C."/>
        </authorList>
    </citation>
    <scope>NUCLEOTIDE SEQUENCE</scope>
    <source>
        <strain evidence="2">IBT 21917</strain>
    </source>
</reference>
<proteinExistence type="predicted"/>
<gene>
    <name evidence="2" type="ORF">N7492_008872</name>
</gene>
<keyword evidence="3" id="KW-1185">Reference proteome</keyword>
<evidence type="ECO:0000256" key="1">
    <source>
        <dbReference type="SAM" id="MobiDB-lite"/>
    </source>
</evidence>
<feature type="compositionally biased region" description="Low complexity" evidence="1">
    <location>
        <begin position="385"/>
        <end position="403"/>
    </location>
</feature>
<organism evidence="2 3">
    <name type="scientific">Penicillium capsulatum</name>
    <dbReference type="NCBI Taxonomy" id="69766"/>
    <lineage>
        <taxon>Eukaryota</taxon>
        <taxon>Fungi</taxon>
        <taxon>Dikarya</taxon>
        <taxon>Ascomycota</taxon>
        <taxon>Pezizomycotina</taxon>
        <taxon>Eurotiomycetes</taxon>
        <taxon>Eurotiomycetidae</taxon>
        <taxon>Eurotiales</taxon>
        <taxon>Aspergillaceae</taxon>
        <taxon>Penicillium</taxon>
    </lineage>
</organism>
<dbReference type="Proteomes" id="UP001146351">
    <property type="component" value="Unassembled WGS sequence"/>
</dbReference>
<feature type="region of interest" description="Disordered" evidence="1">
    <location>
        <begin position="385"/>
        <end position="442"/>
    </location>
</feature>
<evidence type="ECO:0000313" key="2">
    <source>
        <dbReference type="EMBL" id="KAJ5156069.1"/>
    </source>
</evidence>
<feature type="compositionally biased region" description="Polar residues" evidence="1">
    <location>
        <begin position="263"/>
        <end position="295"/>
    </location>
</feature>
<sequence length="442" mass="48009">MGYDSTGLAMPMAMRQGSYQPCEWPGTHFGNYFGAHFGQQSEVVVGVTRSRLSRPLDPTAEPFEPFVAPTAVKSSDGSMVNNVSEGSDARLFGESERSTRWAETHACNLVDATGAQQALQSSEQTKPALSGTLLKEAEVVAVPGLSSVPAALLMEGVAPREKGSLNGLSESAAGADDDISVEQQNHPSNSFDPNSFPQVHTMAADRSNQPVVSAMERAINNLASYANGYRVFPQTQTQPAQQPVQIRLIPTRNIPSLDPDTWYRSTPSVSRRGSRTDPTTTPQNASPNASRNTSRAPYMGPDAYRTRIPLRNRVRMPVDPSEPFQPSSPPLLGFPLDQPPQAEPLRQPASNGVANANGDVHYLGDLRTARPGFPQSYYPVRVQPHLPQPQLSQPQLSQPQLSQPQPPQPQPRQLLANGVHTRTVRFLLPPRSPSTDDDDDDT</sequence>
<reference evidence="2" key="2">
    <citation type="journal article" date="2023" name="IMA Fungus">
        <title>Comparative genomic study of the Penicillium genus elucidates a diverse pangenome and 15 lateral gene transfer events.</title>
        <authorList>
            <person name="Petersen C."/>
            <person name="Sorensen T."/>
            <person name="Nielsen M.R."/>
            <person name="Sondergaard T.E."/>
            <person name="Sorensen J.L."/>
            <person name="Fitzpatrick D.A."/>
            <person name="Frisvad J.C."/>
            <person name="Nielsen K.L."/>
        </authorList>
    </citation>
    <scope>NUCLEOTIDE SEQUENCE</scope>
    <source>
        <strain evidence="2">IBT 21917</strain>
    </source>
</reference>
<accession>A0A9W9HTJ7</accession>